<gene>
    <name evidence="1" type="ORF">ERJ77_25120</name>
</gene>
<organism evidence="1 2">
    <name type="scientific">Vibrio anguillarum</name>
    <name type="common">Listonella anguillarum</name>
    <dbReference type="NCBI Taxonomy" id="55601"/>
    <lineage>
        <taxon>Bacteria</taxon>
        <taxon>Pseudomonadati</taxon>
        <taxon>Pseudomonadota</taxon>
        <taxon>Gammaproteobacteria</taxon>
        <taxon>Vibrionales</taxon>
        <taxon>Vibrionaceae</taxon>
        <taxon>Vibrio</taxon>
    </lineage>
</organism>
<evidence type="ECO:0000313" key="2">
    <source>
        <dbReference type="Proteomes" id="UP000786185"/>
    </source>
</evidence>
<proteinExistence type="predicted"/>
<dbReference type="EMBL" id="SCLC01001239">
    <property type="protein sequence ID" value="MBF4437704.1"/>
    <property type="molecule type" value="Genomic_DNA"/>
</dbReference>
<name>A0AAW4BKV1_VIBAN</name>
<reference evidence="1" key="1">
    <citation type="journal article" date="2021" name="PeerJ">
        <title>Analysis of 44 Vibrio anguillarum genomes reveals high genetic diversity.</title>
        <authorList>
            <person name="Hansen M.J."/>
            <person name="Dalsgaard I."/>
        </authorList>
    </citation>
    <scope>NUCLEOTIDE SEQUENCE</scope>
    <source>
        <strain evidence="1">850617-1/1</strain>
    </source>
</reference>
<comment type="caution">
    <text evidence="1">The sequence shown here is derived from an EMBL/GenBank/DDBJ whole genome shotgun (WGS) entry which is preliminary data.</text>
</comment>
<sequence length="148" mass="16584">PEDLKASIFLSGELAQKVITTPPKGIKNYSEWAKKLLCWQMLAESKLPLSDGFRRVIISSEFADENVREVNAEKALDNSINVEVEVYNLGAKFWSDAKNWAKERGMLTPRENSIIEICAAIPRKMPSSKQCGIAFEALKKLQAEGFHA</sequence>
<protein>
    <submittedName>
        <fullName evidence="1">Uncharacterized protein</fullName>
    </submittedName>
</protein>
<dbReference type="AlphaFoldDB" id="A0AAW4BKV1"/>
<accession>A0AAW4BKV1</accession>
<evidence type="ECO:0000313" key="1">
    <source>
        <dbReference type="EMBL" id="MBF4437704.1"/>
    </source>
</evidence>
<dbReference type="Proteomes" id="UP000786185">
    <property type="component" value="Unassembled WGS sequence"/>
</dbReference>
<feature type="non-terminal residue" evidence="1">
    <location>
        <position position="1"/>
    </location>
</feature>